<protein>
    <recommendedName>
        <fullName evidence="3">Secreted protein</fullName>
    </recommendedName>
</protein>
<evidence type="ECO:0000256" key="1">
    <source>
        <dbReference type="SAM" id="SignalP"/>
    </source>
</evidence>
<proteinExistence type="predicted"/>
<dbReference type="EMBL" id="JAOB01000032">
    <property type="protein sequence ID" value="EUA54754.1"/>
    <property type="molecule type" value="Genomic_DNA"/>
</dbReference>
<comment type="caution">
    <text evidence="2">The sequence shown here is derived from an EMBL/GenBank/DDBJ whole genome shotgun (WGS) entry which is preliminary data.</text>
</comment>
<feature type="chain" id="PRO_5004984269" description="Secreted protein" evidence="1">
    <location>
        <begin position="19"/>
        <end position="100"/>
    </location>
</feature>
<organism evidence="2">
    <name type="scientific">Mycobacterium xenopi 4042</name>
    <dbReference type="NCBI Taxonomy" id="1299334"/>
    <lineage>
        <taxon>Bacteria</taxon>
        <taxon>Bacillati</taxon>
        <taxon>Actinomycetota</taxon>
        <taxon>Actinomycetes</taxon>
        <taxon>Mycobacteriales</taxon>
        <taxon>Mycobacteriaceae</taxon>
        <taxon>Mycobacterium</taxon>
    </lineage>
</organism>
<name>X8CF86_MYCXE</name>
<reference evidence="2" key="1">
    <citation type="submission" date="2014-01" db="EMBL/GenBank/DDBJ databases">
        <authorList>
            <person name="Brown-Elliot B."/>
            <person name="Wallace R."/>
            <person name="Lenaerts A."/>
            <person name="Ordway D."/>
            <person name="DeGroote M.A."/>
            <person name="Parker T."/>
            <person name="Sizemore C."/>
            <person name="Tallon L.J."/>
            <person name="Sadzewicz L.K."/>
            <person name="Sengamalay N."/>
            <person name="Fraser C.M."/>
            <person name="Hine E."/>
            <person name="Shefchek K.A."/>
            <person name="Das S.P."/>
            <person name="Tettelin H."/>
        </authorList>
    </citation>
    <scope>NUCLEOTIDE SEQUENCE [LARGE SCALE GENOMIC DNA]</scope>
    <source>
        <strain evidence="2">4042</strain>
    </source>
</reference>
<accession>X8CF86</accession>
<sequence>MVVAMIGLFMVVAGSIGAAVDRNSTLPPPVAAGGALYHTTMTAATSAPSAAIRRSLVTITPLTRPDCRECTSRVGAGTAETRTCSTSAATRIAGTRPADR</sequence>
<evidence type="ECO:0000313" key="2">
    <source>
        <dbReference type="EMBL" id="EUA54754.1"/>
    </source>
</evidence>
<keyword evidence="1" id="KW-0732">Signal</keyword>
<dbReference type="AlphaFoldDB" id="X8CF86"/>
<gene>
    <name evidence="2" type="ORF">I553_1289</name>
</gene>
<evidence type="ECO:0008006" key="3">
    <source>
        <dbReference type="Google" id="ProtNLM"/>
    </source>
</evidence>
<feature type="signal peptide" evidence="1">
    <location>
        <begin position="1"/>
        <end position="18"/>
    </location>
</feature>